<protein>
    <submittedName>
        <fullName evidence="1">Uncharacterized protein</fullName>
    </submittedName>
</protein>
<reference evidence="1" key="1">
    <citation type="journal article" date="2014" name="Front. Microbiol.">
        <title>High frequency of phylogenetically diverse reductive dehalogenase-homologous genes in deep subseafloor sedimentary metagenomes.</title>
        <authorList>
            <person name="Kawai M."/>
            <person name="Futagami T."/>
            <person name="Toyoda A."/>
            <person name="Takaki Y."/>
            <person name="Nishi S."/>
            <person name="Hori S."/>
            <person name="Arai W."/>
            <person name="Tsubouchi T."/>
            <person name="Morono Y."/>
            <person name="Uchiyama I."/>
            <person name="Ito T."/>
            <person name="Fujiyama A."/>
            <person name="Inagaki F."/>
            <person name="Takami H."/>
        </authorList>
    </citation>
    <scope>NUCLEOTIDE SEQUENCE</scope>
    <source>
        <strain evidence="1">Expedition CK06-06</strain>
    </source>
</reference>
<dbReference type="AlphaFoldDB" id="X0VTJ2"/>
<sequence length="68" mass="8072">MTNTPTIPQTLPADEGDPAGLRFMRWYPHSGERTYHELPGVPAVCHCVQYRRVDYITLPRQPHYWERY</sequence>
<organism evidence="1">
    <name type="scientific">marine sediment metagenome</name>
    <dbReference type="NCBI Taxonomy" id="412755"/>
    <lineage>
        <taxon>unclassified sequences</taxon>
        <taxon>metagenomes</taxon>
        <taxon>ecological metagenomes</taxon>
    </lineage>
</organism>
<evidence type="ECO:0000313" key="1">
    <source>
        <dbReference type="EMBL" id="GAG21550.1"/>
    </source>
</evidence>
<name>X0VTJ2_9ZZZZ</name>
<proteinExistence type="predicted"/>
<dbReference type="EMBL" id="BARS01034377">
    <property type="protein sequence ID" value="GAG21550.1"/>
    <property type="molecule type" value="Genomic_DNA"/>
</dbReference>
<comment type="caution">
    <text evidence="1">The sequence shown here is derived from an EMBL/GenBank/DDBJ whole genome shotgun (WGS) entry which is preliminary data.</text>
</comment>
<accession>X0VTJ2</accession>
<gene>
    <name evidence="1" type="ORF">S01H1_53112</name>
</gene>